<proteinExistence type="predicted"/>
<feature type="transmembrane region" description="Helical" evidence="5">
    <location>
        <begin position="53"/>
        <end position="71"/>
    </location>
</feature>
<evidence type="ECO:0000256" key="1">
    <source>
        <dbReference type="ARBA" id="ARBA00022475"/>
    </source>
</evidence>
<keyword evidence="3 5" id="KW-1133">Transmembrane helix</keyword>
<comment type="caution">
    <text evidence="7">The sequence shown here is derived from an EMBL/GenBank/DDBJ whole genome shotgun (WGS) entry which is preliminary data.</text>
</comment>
<organism evidence="7 8">
    <name type="scientific">Nocardia speluncae</name>
    <dbReference type="NCBI Taxonomy" id="419477"/>
    <lineage>
        <taxon>Bacteria</taxon>
        <taxon>Bacillati</taxon>
        <taxon>Actinomycetota</taxon>
        <taxon>Actinomycetes</taxon>
        <taxon>Mycobacteriales</taxon>
        <taxon>Nocardiaceae</taxon>
        <taxon>Nocardia</taxon>
    </lineage>
</organism>
<keyword evidence="4 5" id="KW-0472">Membrane</keyword>
<feature type="transmembrane region" description="Helical" evidence="5">
    <location>
        <begin position="12"/>
        <end position="33"/>
    </location>
</feature>
<dbReference type="EMBL" id="JAAXOO010000002">
    <property type="protein sequence ID" value="NKY33365.1"/>
    <property type="molecule type" value="Genomic_DNA"/>
</dbReference>
<sequence length="77" mass="8752">MTPQDAPKRTLLSRITVNQWLAVVLIVLAAVFIAQNRNRVDINFLLVTVRSPMWLILLIMFLVGAVAGLLIKRRGRR</sequence>
<name>A0A846XDA0_9NOCA</name>
<protein>
    <submittedName>
        <fullName evidence="7">LapA family protein</fullName>
    </submittedName>
</protein>
<feature type="domain" description="Lipopolysaccharide assembly protein A" evidence="6">
    <location>
        <begin position="35"/>
        <end position="71"/>
    </location>
</feature>
<evidence type="ECO:0000259" key="6">
    <source>
        <dbReference type="Pfam" id="PF06305"/>
    </source>
</evidence>
<reference evidence="7 8" key="1">
    <citation type="submission" date="2020-04" db="EMBL/GenBank/DDBJ databases">
        <title>MicrobeNet Type strains.</title>
        <authorList>
            <person name="Nicholson A.C."/>
        </authorList>
    </citation>
    <scope>NUCLEOTIDE SEQUENCE [LARGE SCALE GENOMIC DNA]</scope>
    <source>
        <strain evidence="7 8">DSM 45078</strain>
    </source>
</reference>
<dbReference type="GO" id="GO:0005886">
    <property type="term" value="C:plasma membrane"/>
    <property type="evidence" value="ECO:0007669"/>
    <property type="project" value="InterPro"/>
</dbReference>
<gene>
    <name evidence="7" type="ORF">HGA13_09820</name>
</gene>
<dbReference type="InterPro" id="IPR010445">
    <property type="entry name" value="LapA_dom"/>
</dbReference>
<dbReference type="AlphaFoldDB" id="A0A846XDA0"/>
<evidence type="ECO:0000313" key="7">
    <source>
        <dbReference type="EMBL" id="NKY33365.1"/>
    </source>
</evidence>
<dbReference type="Proteomes" id="UP000565715">
    <property type="component" value="Unassembled WGS sequence"/>
</dbReference>
<evidence type="ECO:0000313" key="8">
    <source>
        <dbReference type="Proteomes" id="UP000565715"/>
    </source>
</evidence>
<keyword evidence="8" id="KW-1185">Reference proteome</keyword>
<keyword evidence="1" id="KW-1003">Cell membrane</keyword>
<accession>A0A846XDA0</accession>
<evidence type="ECO:0000256" key="4">
    <source>
        <dbReference type="ARBA" id="ARBA00023136"/>
    </source>
</evidence>
<evidence type="ECO:0000256" key="3">
    <source>
        <dbReference type="ARBA" id="ARBA00022989"/>
    </source>
</evidence>
<dbReference type="Pfam" id="PF06305">
    <property type="entry name" value="LapA_dom"/>
    <property type="match status" value="1"/>
</dbReference>
<dbReference type="RefSeq" id="WP_068039989.1">
    <property type="nucleotide sequence ID" value="NZ_JAAXOO010000002.1"/>
</dbReference>
<evidence type="ECO:0000256" key="5">
    <source>
        <dbReference type="SAM" id="Phobius"/>
    </source>
</evidence>
<keyword evidence="2 5" id="KW-0812">Transmembrane</keyword>
<evidence type="ECO:0000256" key="2">
    <source>
        <dbReference type="ARBA" id="ARBA00022692"/>
    </source>
</evidence>